<name>A0A6G0VN15_APHCR</name>
<evidence type="ECO:0000313" key="2">
    <source>
        <dbReference type="Proteomes" id="UP000478052"/>
    </source>
</evidence>
<dbReference type="Proteomes" id="UP000478052">
    <property type="component" value="Unassembled WGS sequence"/>
</dbReference>
<comment type="caution">
    <text evidence="1">The sequence shown here is derived from an EMBL/GenBank/DDBJ whole genome shotgun (WGS) entry which is preliminary data.</text>
</comment>
<dbReference type="OrthoDB" id="8963520at2759"/>
<proteinExistence type="predicted"/>
<dbReference type="AlphaFoldDB" id="A0A6G0VN15"/>
<sequence length="135" mass="14911">MYDGPEKGLFNRKRYSLDDLSAFSADTTSQLDVLWHDRNTLGVDGAQVGVFEKTDQVGFAGLLQCHDGRALETQIGFEVLGDFTDKTLERQFTDQQFSTLLVTTDLTESDRSRTVTMGFLYSAGSWCALTCGFGG</sequence>
<organism evidence="1 2">
    <name type="scientific">Aphis craccivora</name>
    <name type="common">Cowpea aphid</name>
    <dbReference type="NCBI Taxonomy" id="307492"/>
    <lineage>
        <taxon>Eukaryota</taxon>
        <taxon>Metazoa</taxon>
        <taxon>Ecdysozoa</taxon>
        <taxon>Arthropoda</taxon>
        <taxon>Hexapoda</taxon>
        <taxon>Insecta</taxon>
        <taxon>Pterygota</taxon>
        <taxon>Neoptera</taxon>
        <taxon>Paraneoptera</taxon>
        <taxon>Hemiptera</taxon>
        <taxon>Sternorrhyncha</taxon>
        <taxon>Aphidomorpha</taxon>
        <taxon>Aphidoidea</taxon>
        <taxon>Aphididae</taxon>
        <taxon>Aphidini</taxon>
        <taxon>Aphis</taxon>
        <taxon>Aphis</taxon>
    </lineage>
</organism>
<protein>
    <submittedName>
        <fullName evidence="1">Uncharacterized protein</fullName>
    </submittedName>
</protein>
<accession>A0A6G0VN15</accession>
<reference evidence="1 2" key="1">
    <citation type="submission" date="2019-08" db="EMBL/GenBank/DDBJ databases">
        <title>Whole genome of Aphis craccivora.</title>
        <authorList>
            <person name="Voronova N.V."/>
            <person name="Shulinski R.S."/>
            <person name="Bandarenka Y.V."/>
            <person name="Zhorov D.G."/>
            <person name="Warner D."/>
        </authorList>
    </citation>
    <scope>NUCLEOTIDE SEQUENCE [LARGE SCALE GENOMIC DNA]</scope>
    <source>
        <strain evidence="1">180601</strain>
        <tissue evidence="1">Whole Body</tissue>
    </source>
</reference>
<dbReference type="EMBL" id="VUJU01014276">
    <property type="protein sequence ID" value="KAF0702460.1"/>
    <property type="molecule type" value="Genomic_DNA"/>
</dbReference>
<gene>
    <name evidence="1" type="ORF">FWK35_00034599</name>
</gene>
<evidence type="ECO:0000313" key="1">
    <source>
        <dbReference type="EMBL" id="KAF0702460.1"/>
    </source>
</evidence>
<keyword evidence="2" id="KW-1185">Reference proteome</keyword>